<gene>
    <name evidence="1" type="ORF">JF888_01640</name>
</gene>
<dbReference type="Gene3D" id="2.40.50.140">
    <property type="entry name" value="Nucleic acid-binding proteins"/>
    <property type="match status" value="1"/>
</dbReference>
<comment type="caution">
    <text evidence="1">The sequence shown here is derived from an EMBL/GenBank/DDBJ whole genome shotgun (WGS) entry which is preliminary data.</text>
</comment>
<dbReference type="EMBL" id="JAEKNQ010000010">
    <property type="protein sequence ID" value="MBJ7601894.1"/>
    <property type="molecule type" value="Genomic_DNA"/>
</dbReference>
<protein>
    <recommendedName>
        <fullName evidence="3">NfeD-like C-terminal domain-containing protein</fullName>
    </recommendedName>
</protein>
<dbReference type="RefSeq" id="WP_338176277.1">
    <property type="nucleotide sequence ID" value="NZ_JAEKNQ010000010.1"/>
</dbReference>
<dbReference type="AlphaFoldDB" id="A0A934NCG5"/>
<reference evidence="1 2" key="1">
    <citation type="submission" date="2020-10" db="EMBL/GenBank/DDBJ databases">
        <title>Ca. Dormibacterota MAGs.</title>
        <authorList>
            <person name="Montgomery K."/>
        </authorList>
    </citation>
    <scope>NUCLEOTIDE SEQUENCE [LARGE SCALE GENOMIC DNA]</scope>
    <source>
        <strain evidence="1">SC8811_S16_3</strain>
    </source>
</reference>
<dbReference type="InterPro" id="IPR012340">
    <property type="entry name" value="NA-bd_OB-fold"/>
</dbReference>
<dbReference type="Proteomes" id="UP000620075">
    <property type="component" value="Unassembled WGS sequence"/>
</dbReference>
<evidence type="ECO:0000313" key="2">
    <source>
        <dbReference type="Proteomes" id="UP000620075"/>
    </source>
</evidence>
<name>A0A934NCG5_9BACT</name>
<evidence type="ECO:0000313" key="1">
    <source>
        <dbReference type="EMBL" id="MBJ7601894.1"/>
    </source>
</evidence>
<proteinExistence type="predicted"/>
<sequence>MADQRVIGKVGRVTGTVGPGRLGEVMIEVRGGSEAFNAYPAEPEQIIARGSRVVIVEHLPPRTVIVSPV</sequence>
<accession>A0A934NCG5</accession>
<evidence type="ECO:0008006" key="3">
    <source>
        <dbReference type="Google" id="ProtNLM"/>
    </source>
</evidence>
<organism evidence="1 2">
    <name type="scientific">Candidatus Dormiibacter inghamiae</name>
    <dbReference type="NCBI Taxonomy" id="3127013"/>
    <lineage>
        <taxon>Bacteria</taxon>
        <taxon>Bacillati</taxon>
        <taxon>Candidatus Dormiibacterota</taxon>
        <taxon>Candidatus Dormibacteria</taxon>
        <taxon>Candidatus Dormibacterales</taxon>
        <taxon>Candidatus Dormibacteraceae</taxon>
        <taxon>Candidatus Dormiibacter</taxon>
    </lineage>
</organism>